<protein>
    <recommendedName>
        <fullName evidence="5 6">Glucose-methanol-choline oxidoreductase N-terminal domain-containing protein</fullName>
    </recommendedName>
</protein>
<keyword evidence="8" id="KW-1185">Reference proteome</keyword>
<dbReference type="PANTHER" id="PTHR47190:SF4">
    <property type="entry name" value="DEHYDROGENASE, PUTATIVE-RELATED"/>
    <property type="match status" value="1"/>
</dbReference>
<dbReference type="SUPFAM" id="SSF51905">
    <property type="entry name" value="FAD/NAD(P)-binding domain"/>
    <property type="match status" value="1"/>
</dbReference>
<dbReference type="PANTHER" id="PTHR47190">
    <property type="entry name" value="DEHYDROGENASE, PUTATIVE-RELATED"/>
    <property type="match status" value="1"/>
</dbReference>
<evidence type="ECO:0000313" key="7">
    <source>
        <dbReference type="EMBL" id="KAK8109521.1"/>
    </source>
</evidence>
<sequence>MKIAAAFSMAMALGASAAGAALKYTDANTGISFAGYSDDKGLKVGMALPDTPEKDLIMQIVGPAKAGAGWAGFDFSSSMTGKMLLIAWPNGKNVMLSPRIATGYVTPSVYTATDVKLSPIPKGTFVNDTHYSATFLCAGCINKDTFSATDADGVFAYAYSTTPVTTPADPSSALSYHAAGFSGFGMSLADAKSADFAKWAAMADTSAAPPSAPAPSVPGTNLTAPIRTSNTTYDYIVAGGGPAGIIAASRLAESGASVLLVERGHASTFSTGGKALMSWNSSVTQFDVPSMAYYLASSTLDSTQYCADTASQAGCLLGGSGMVNALMFVKPQDADFDDHWPAGWKAADVKAASDRFFEKNPGTDMSSADGKRYDQGAYDVLSSFFKSNGFSSVEPLKEPNKKVDVFAHPPWLIQDHLRGGPVKTYLPAAQAMKGFSMRLNTNVVRAVRQASWTSGIEVQNEDGSREIINVKPKTGKVILAAGALSTPRILFYSGIGPESEIKKVPSTVTMTNSSRIDLPVGKGVQDHTILTVSMKTKQPMKSLKSTAFTAPSQTDIDLFAQGSGVLTQAGQRLNFWTSVKSPSDGKTRFIQGTCNSPADDEVKLKVYLTHGLTSSADLGLDATGKITELQGTPWLDTKGDVEAIQVFFDRLVKMTAKPNSTLSIKMKDGSAAPANLTGAALYADVKSSQASGSHWVRSARMGLDDGRKANGSAVVDTNTKVYGTDNLFVVDASMHADLPTGNTQAIVMVAAEHAAAKILALGGAAGNGTAAAPCKKLRRRRSCASSAGPAAHRRHMHRGLVLSPHMKA</sequence>
<dbReference type="PROSITE" id="PS00623">
    <property type="entry name" value="GMC_OXRED_1"/>
    <property type="match status" value="1"/>
</dbReference>
<dbReference type="InterPro" id="IPR007867">
    <property type="entry name" value="GMC_OxRtase_C"/>
</dbReference>
<gene>
    <name evidence="7" type="ORF">PG999_007658</name>
</gene>
<keyword evidence="2" id="KW-0285">Flavoprotein</keyword>
<proteinExistence type="inferred from homology"/>
<comment type="caution">
    <text evidence="7">The sequence shown here is derived from an EMBL/GenBank/DDBJ whole genome shotgun (WGS) entry which is preliminary data.</text>
</comment>
<reference evidence="7 8" key="1">
    <citation type="submission" date="2023-01" db="EMBL/GenBank/DDBJ databases">
        <title>Analysis of 21 Apiospora genomes using comparative genomics revels a genus with tremendous synthesis potential of carbohydrate active enzymes and secondary metabolites.</title>
        <authorList>
            <person name="Sorensen T."/>
        </authorList>
    </citation>
    <scope>NUCLEOTIDE SEQUENCE [LARGE SCALE GENOMIC DNA]</scope>
    <source>
        <strain evidence="7 8">CBS 117206</strain>
    </source>
</reference>
<keyword evidence="2" id="KW-0274">FAD</keyword>
<dbReference type="Pfam" id="PF16010">
    <property type="entry name" value="CDH-cyt"/>
    <property type="match status" value="1"/>
</dbReference>
<dbReference type="CDD" id="cd09630">
    <property type="entry name" value="CDH_like_cytochrome"/>
    <property type="match status" value="1"/>
</dbReference>
<evidence type="ECO:0000259" key="6">
    <source>
        <dbReference type="PROSITE" id="PS00624"/>
    </source>
</evidence>
<dbReference type="EMBL" id="JAQQWP010000007">
    <property type="protein sequence ID" value="KAK8109521.1"/>
    <property type="molecule type" value="Genomic_DNA"/>
</dbReference>
<dbReference type="GO" id="GO:0016614">
    <property type="term" value="F:oxidoreductase activity, acting on CH-OH group of donors"/>
    <property type="evidence" value="ECO:0007669"/>
    <property type="project" value="InterPro"/>
</dbReference>
<evidence type="ECO:0000259" key="5">
    <source>
        <dbReference type="PROSITE" id="PS00623"/>
    </source>
</evidence>
<dbReference type="Pfam" id="PF05199">
    <property type="entry name" value="GMC_oxred_C"/>
    <property type="match status" value="1"/>
</dbReference>
<dbReference type="InterPro" id="IPR015920">
    <property type="entry name" value="Cellobiose_DH-like_cyt"/>
</dbReference>
<evidence type="ECO:0000256" key="3">
    <source>
        <dbReference type="SAM" id="MobiDB-lite"/>
    </source>
</evidence>
<dbReference type="SUPFAM" id="SSF54373">
    <property type="entry name" value="FAD-linked reductases, C-terminal domain"/>
    <property type="match status" value="1"/>
</dbReference>
<evidence type="ECO:0000256" key="2">
    <source>
        <dbReference type="RuleBase" id="RU003968"/>
    </source>
</evidence>
<organism evidence="7 8">
    <name type="scientific">Apiospora kogelbergensis</name>
    <dbReference type="NCBI Taxonomy" id="1337665"/>
    <lineage>
        <taxon>Eukaryota</taxon>
        <taxon>Fungi</taxon>
        <taxon>Dikarya</taxon>
        <taxon>Ascomycota</taxon>
        <taxon>Pezizomycotina</taxon>
        <taxon>Sordariomycetes</taxon>
        <taxon>Xylariomycetidae</taxon>
        <taxon>Amphisphaeriales</taxon>
        <taxon>Apiosporaceae</taxon>
        <taxon>Apiospora</taxon>
    </lineage>
</organism>
<dbReference type="Gene3D" id="3.50.50.60">
    <property type="entry name" value="FAD/NAD(P)-binding domain"/>
    <property type="match status" value="1"/>
</dbReference>
<feature type="domain" description="Glucose-methanol-choline oxidoreductase N-terminal" evidence="6">
    <location>
        <begin position="482"/>
        <end position="496"/>
    </location>
</feature>
<dbReference type="Gene3D" id="2.60.40.1210">
    <property type="entry name" value="Cellobiose dehydrogenase, cytochrome domain"/>
    <property type="match status" value="1"/>
</dbReference>
<evidence type="ECO:0000256" key="1">
    <source>
        <dbReference type="ARBA" id="ARBA00010790"/>
    </source>
</evidence>
<dbReference type="AlphaFoldDB" id="A0AAW0QP47"/>
<feature type="chain" id="PRO_5043373583" description="Glucose-methanol-choline oxidoreductase N-terminal domain-containing protein" evidence="4">
    <location>
        <begin position="28"/>
        <end position="808"/>
    </location>
</feature>
<feature type="region of interest" description="Disordered" evidence="3">
    <location>
        <begin position="785"/>
        <end position="808"/>
    </location>
</feature>
<feature type="signal peptide" evidence="4">
    <location>
        <begin position="1"/>
        <end position="27"/>
    </location>
</feature>
<evidence type="ECO:0000256" key="4">
    <source>
        <dbReference type="SAM" id="SignalP"/>
    </source>
</evidence>
<evidence type="ECO:0000313" key="8">
    <source>
        <dbReference type="Proteomes" id="UP001392437"/>
    </source>
</evidence>
<dbReference type="InterPro" id="IPR036188">
    <property type="entry name" value="FAD/NAD-bd_sf"/>
</dbReference>
<dbReference type="SUPFAM" id="SSF49344">
    <property type="entry name" value="CBD9-like"/>
    <property type="match status" value="1"/>
</dbReference>
<accession>A0AAW0QP47</accession>
<comment type="similarity">
    <text evidence="1 2">Belongs to the GMC oxidoreductase family.</text>
</comment>
<dbReference type="InterPro" id="IPR053208">
    <property type="entry name" value="GMC_Oxidoreductase_CD"/>
</dbReference>
<dbReference type="PROSITE" id="PS00624">
    <property type="entry name" value="GMC_OXRED_2"/>
    <property type="match status" value="1"/>
</dbReference>
<dbReference type="Proteomes" id="UP001392437">
    <property type="component" value="Unassembled WGS sequence"/>
</dbReference>
<keyword evidence="4" id="KW-0732">Signal</keyword>
<name>A0AAW0QP47_9PEZI</name>
<dbReference type="Pfam" id="PF00732">
    <property type="entry name" value="GMC_oxred_N"/>
    <property type="match status" value="1"/>
</dbReference>
<dbReference type="InterPro" id="IPR000172">
    <property type="entry name" value="GMC_OxRdtase_N"/>
</dbReference>
<dbReference type="GO" id="GO:0050660">
    <property type="term" value="F:flavin adenine dinucleotide binding"/>
    <property type="evidence" value="ECO:0007669"/>
    <property type="project" value="InterPro"/>
</dbReference>
<feature type="domain" description="Glucose-methanol-choline oxidoreductase N-terminal" evidence="5">
    <location>
        <begin position="314"/>
        <end position="337"/>
    </location>
</feature>
<dbReference type="Gene3D" id="3.30.410.10">
    <property type="entry name" value="Cholesterol Oxidase, domain 2"/>
    <property type="match status" value="1"/>
</dbReference>